<organism evidence="9 10">
    <name type="scientific">Gulosibacter faecalis</name>
    <dbReference type="NCBI Taxonomy" id="272240"/>
    <lineage>
        <taxon>Bacteria</taxon>
        <taxon>Bacillati</taxon>
        <taxon>Actinomycetota</taxon>
        <taxon>Actinomycetes</taxon>
        <taxon>Micrococcales</taxon>
        <taxon>Microbacteriaceae</taxon>
        <taxon>Gulosibacter</taxon>
    </lineage>
</organism>
<dbReference type="PANTHER" id="PTHR30151:SF20">
    <property type="entry name" value="ABC TRANSPORTER PERMEASE PROTEIN HI_0355-RELATED"/>
    <property type="match status" value="1"/>
</dbReference>
<evidence type="ECO:0000256" key="2">
    <source>
        <dbReference type="ARBA" id="ARBA00022448"/>
    </source>
</evidence>
<dbReference type="PANTHER" id="PTHR30151">
    <property type="entry name" value="ALKANE SULFONATE ABC TRANSPORTER-RELATED, MEMBRANE SUBUNIT"/>
    <property type="match status" value="1"/>
</dbReference>
<keyword evidence="5 7" id="KW-1133">Transmembrane helix</keyword>
<dbReference type="InterPro" id="IPR035906">
    <property type="entry name" value="MetI-like_sf"/>
</dbReference>
<proteinExistence type="inferred from homology"/>
<evidence type="ECO:0000256" key="7">
    <source>
        <dbReference type="RuleBase" id="RU363032"/>
    </source>
</evidence>
<feature type="transmembrane region" description="Helical" evidence="7">
    <location>
        <begin position="173"/>
        <end position="205"/>
    </location>
</feature>
<accession>A0ABW5UZN4</accession>
<dbReference type="PROSITE" id="PS50928">
    <property type="entry name" value="ABC_TM1"/>
    <property type="match status" value="1"/>
</dbReference>
<feature type="transmembrane region" description="Helical" evidence="7">
    <location>
        <begin position="64"/>
        <end position="89"/>
    </location>
</feature>
<feature type="transmembrane region" description="Helical" evidence="7">
    <location>
        <begin position="101"/>
        <end position="124"/>
    </location>
</feature>
<reference evidence="10" key="1">
    <citation type="journal article" date="2019" name="Int. J. Syst. Evol. Microbiol.">
        <title>The Global Catalogue of Microorganisms (GCM) 10K type strain sequencing project: providing services to taxonomists for standard genome sequencing and annotation.</title>
        <authorList>
            <consortium name="The Broad Institute Genomics Platform"/>
            <consortium name="The Broad Institute Genome Sequencing Center for Infectious Disease"/>
            <person name="Wu L."/>
            <person name="Ma J."/>
        </authorList>
    </citation>
    <scope>NUCLEOTIDE SEQUENCE [LARGE SCALE GENOMIC DNA]</scope>
    <source>
        <strain evidence="10">TISTR 1514</strain>
    </source>
</reference>
<comment type="subcellular location">
    <subcellularLocation>
        <location evidence="1 7">Cell membrane</location>
        <topology evidence="1 7">Multi-pass membrane protein</topology>
    </subcellularLocation>
</comment>
<dbReference type="Pfam" id="PF00528">
    <property type="entry name" value="BPD_transp_1"/>
    <property type="match status" value="1"/>
</dbReference>
<keyword evidence="10" id="KW-1185">Reference proteome</keyword>
<evidence type="ECO:0000256" key="6">
    <source>
        <dbReference type="ARBA" id="ARBA00023136"/>
    </source>
</evidence>
<dbReference type="Gene3D" id="1.10.3720.10">
    <property type="entry name" value="MetI-like"/>
    <property type="match status" value="1"/>
</dbReference>
<feature type="transmembrane region" description="Helical" evidence="7">
    <location>
        <begin position="225"/>
        <end position="247"/>
    </location>
</feature>
<keyword evidence="2 7" id="KW-0813">Transport</keyword>
<evidence type="ECO:0000256" key="4">
    <source>
        <dbReference type="ARBA" id="ARBA00022692"/>
    </source>
</evidence>
<dbReference type="SUPFAM" id="SSF161098">
    <property type="entry name" value="MetI-like"/>
    <property type="match status" value="1"/>
</dbReference>
<evidence type="ECO:0000313" key="10">
    <source>
        <dbReference type="Proteomes" id="UP001597492"/>
    </source>
</evidence>
<evidence type="ECO:0000259" key="8">
    <source>
        <dbReference type="PROSITE" id="PS50928"/>
    </source>
</evidence>
<dbReference type="EMBL" id="JBHUNE010000007">
    <property type="protein sequence ID" value="MFD2758675.1"/>
    <property type="molecule type" value="Genomic_DNA"/>
</dbReference>
<comment type="caution">
    <text evidence="9">The sequence shown here is derived from an EMBL/GenBank/DDBJ whole genome shotgun (WGS) entry which is preliminary data.</text>
</comment>
<feature type="domain" description="ABC transmembrane type-1" evidence="8">
    <location>
        <begin position="64"/>
        <end position="244"/>
    </location>
</feature>
<evidence type="ECO:0000256" key="3">
    <source>
        <dbReference type="ARBA" id="ARBA00022475"/>
    </source>
</evidence>
<protein>
    <submittedName>
        <fullName evidence="9">ABC transporter permease</fullName>
    </submittedName>
</protein>
<comment type="similarity">
    <text evidence="7">Belongs to the binding-protein-dependent transport system permease family.</text>
</comment>
<evidence type="ECO:0000256" key="1">
    <source>
        <dbReference type="ARBA" id="ARBA00004651"/>
    </source>
</evidence>
<keyword evidence="4 7" id="KW-0812">Transmembrane</keyword>
<gene>
    <name evidence="9" type="ORF">ACFSW7_09850</name>
</gene>
<sequence length="263" mass="28024">MTESRGGMRGLHTRAWVPVALVAAAICVWELVAHASGVRPQVLPSPSRVLAEGWDQREVLLGHTLSTLGVTAAGFALSLGCAWVIAVVADFFPALRQGVTPLLVASQTIPVIAIAPLVVIWFGFGLWPKMLVVALVTFFPLAVGLIEGFGAAGSEATRLLRSMGAGRIRRFAFVRLPSAMPAFFTALRIGITYAVTGAIFAEYVGARSGLGIYMSVQKNAFRTDLVLAAVAITALVSVALYLSTYLVERLLIPWHSRLRGVAP</sequence>
<dbReference type="CDD" id="cd06261">
    <property type="entry name" value="TM_PBP2"/>
    <property type="match status" value="1"/>
</dbReference>
<evidence type="ECO:0000313" key="9">
    <source>
        <dbReference type="EMBL" id="MFD2758675.1"/>
    </source>
</evidence>
<keyword evidence="6 7" id="KW-0472">Membrane</keyword>
<feature type="transmembrane region" description="Helical" evidence="7">
    <location>
        <begin position="130"/>
        <end position="152"/>
    </location>
</feature>
<name>A0ABW5UZN4_9MICO</name>
<dbReference type="Proteomes" id="UP001597492">
    <property type="component" value="Unassembled WGS sequence"/>
</dbReference>
<dbReference type="RefSeq" id="WP_235619869.1">
    <property type="nucleotide sequence ID" value="NZ_JBHUNE010000007.1"/>
</dbReference>
<evidence type="ECO:0000256" key="5">
    <source>
        <dbReference type="ARBA" id="ARBA00022989"/>
    </source>
</evidence>
<dbReference type="InterPro" id="IPR000515">
    <property type="entry name" value="MetI-like"/>
</dbReference>
<keyword evidence="3" id="KW-1003">Cell membrane</keyword>